<organism evidence="7 8">
    <name type="scientific">Zobellia uliginosa</name>
    <dbReference type="NCBI Taxonomy" id="143224"/>
    <lineage>
        <taxon>Bacteria</taxon>
        <taxon>Pseudomonadati</taxon>
        <taxon>Bacteroidota</taxon>
        <taxon>Flavobacteriia</taxon>
        <taxon>Flavobacteriales</taxon>
        <taxon>Flavobacteriaceae</taxon>
        <taxon>Zobellia</taxon>
    </lineage>
</organism>
<dbReference type="Proteomes" id="UP000185728">
    <property type="component" value="Unassembled WGS sequence"/>
</dbReference>
<keyword evidence="5" id="KW-0472">Membrane</keyword>
<evidence type="ECO:0000256" key="5">
    <source>
        <dbReference type="SAM" id="Phobius"/>
    </source>
</evidence>
<dbReference type="RefSeq" id="WP_076454449.1">
    <property type="nucleotide sequence ID" value="NZ_FTOB01000002.1"/>
</dbReference>
<evidence type="ECO:0000256" key="4">
    <source>
        <dbReference type="ARBA" id="ARBA00022837"/>
    </source>
</evidence>
<accession>A0ABY1KNY3</accession>
<sequence>MIKSLSLIYINMNHIGSILFLMFISVNCELYGQTVKLENQPNFIIIFADDLGYGDLSTYGHPSIETPNLDRMASEGQKWTNFYVGASVCTPSRAALLTGRLPIRSGMTSNKVRVLFPNSVNGLPADEITLAEQLKEVGYGTACIGKWHLGHKKEYLPTNNGFDYYFGIPYSNDMDNLAKLKSKEEYEKFWHNRSNIKSENFNVPLMRNTNIIERPANQNTITRRYTEEAISYIRKNKDSPFFLYLAHNLPHIPLFASKEFLGTSRRGIYGDVIEEIDYGVGQIISALKEEGLTNNTIVVFTSDNGPWLSFKADGGSAGLLKAGKGMTWEGGMRVPGIFWSPTKIKPGLISDIGTTMDLFTTFSHMAGVSIPNDRIIDGVDLSATLLRSEPSDRDEVLYYRGSDLYAMRVGSFKAHFITEGEYGMYGERQLHEPPLLYNLNHDPSEKYNIAERHPEVLEKIRAAVKKHESGLVIGRDLLIERN</sequence>
<reference evidence="7 8" key="1">
    <citation type="submission" date="2017-01" db="EMBL/GenBank/DDBJ databases">
        <authorList>
            <person name="Varghese N."/>
            <person name="Submissions S."/>
        </authorList>
    </citation>
    <scope>NUCLEOTIDE SEQUENCE [LARGE SCALE GENOMIC DNA]</scope>
    <source>
        <strain evidence="7 8">DSM 2061</strain>
    </source>
</reference>
<evidence type="ECO:0000313" key="7">
    <source>
        <dbReference type="EMBL" id="SIS54552.1"/>
    </source>
</evidence>
<evidence type="ECO:0000256" key="2">
    <source>
        <dbReference type="ARBA" id="ARBA00022723"/>
    </source>
</evidence>
<dbReference type="InterPro" id="IPR024607">
    <property type="entry name" value="Sulfatase_CS"/>
</dbReference>
<keyword evidence="2" id="KW-0479">Metal-binding</keyword>
<dbReference type="PROSITE" id="PS00523">
    <property type="entry name" value="SULFATASE_1"/>
    <property type="match status" value="1"/>
</dbReference>
<keyword evidence="5" id="KW-0812">Transmembrane</keyword>
<dbReference type="Pfam" id="PF00884">
    <property type="entry name" value="Sulfatase"/>
    <property type="match status" value="1"/>
</dbReference>
<dbReference type="CDD" id="cd16026">
    <property type="entry name" value="GALNS_like"/>
    <property type="match status" value="1"/>
</dbReference>
<dbReference type="PANTHER" id="PTHR42693:SF11">
    <property type="entry name" value="ARYLSULFATASE A"/>
    <property type="match status" value="1"/>
</dbReference>
<comment type="similarity">
    <text evidence="1">Belongs to the sulfatase family.</text>
</comment>
<keyword evidence="3" id="KW-0378">Hydrolase</keyword>
<dbReference type="InterPro" id="IPR050738">
    <property type="entry name" value="Sulfatase"/>
</dbReference>
<dbReference type="Pfam" id="PF14707">
    <property type="entry name" value="Sulfatase_C"/>
    <property type="match status" value="1"/>
</dbReference>
<dbReference type="Gene3D" id="3.40.720.10">
    <property type="entry name" value="Alkaline Phosphatase, subunit A"/>
    <property type="match status" value="1"/>
</dbReference>
<feature type="domain" description="Sulfatase N-terminal" evidence="6">
    <location>
        <begin position="41"/>
        <end position="368"/>
    </location>
</feature>
<name>A0ABY1KNY3_9FLAO</name>
<evidence type="ECO:0000256" key="1">
    <source>
        <dbReference type="ARBA" id="ARBA00008779"/>
    </source>
</evidence>
<dbReference type="PANTHER" id="PTHR42693">
    <property type="entry name" value="ARYLSULFATASE FAMILY MEMBER"/>
    <property type="match status" value="1"/>
</dbReference>
<keyword evidence="8" id="KW-1185">Reference proteome</keyword>
<evidence type="ECO:0000256" key="3">
    <source>
        <dbReference type="ARBA" id="ARBA00022801"/>
    </source>
</evidence>
<dbReference type="InterPro" id="IPR017850">
    <property type="entry name" value="Alkaline_phosphatase_core_sf"/>
</dbReference>
<protein>
    <submittedName>
        <fullName evidence="7">Arylsulfatase A</fullName>
    </submittedName>
</protein>
<dbReference type="PROSITE" id="PS00149">
    <property type="entry name" value="SULFATASE_2"/>
    <property type="match status" value="1"/>
</dbReference>
<gene>
    <name evidence="7" type="ORF">SAMN05421766_102658</name>
</gene>
<keyword evidence="5" id="KW-1133">Transmembrane helix</keyword>
<dbReference type="InterPro" id="IPR000917">
    <property type="entry name" value="Sulfatase_N"/>
</dbReference>
<feature type="transmembrane region" description="Helical" evidence="5">
    <location>
        <begin position="7"/>
        <end position="26"/>
    </location>
</feature>
<keyword evidence="4" id="KW-0106">Calcium</keyword>
<proteinExistence type="inferred from homology"/>
<evidence type="ECO:0000259" key="6">
    <source>
        <dbReference type="Pfam" id="PF00884"/>
    </source>
</evidence>
<dbReference type="Gene3D" id="3.30.1120.10">
    <property type="match status" value="1"/>
</dbReference>
<dbReference type="SUPFAM" id="SSF53649">
    <property type="entry name" value="Alkaline phosphatase-like"/>
    <property type="match status" value="1"/>
</dbReference>
<comment type="caution">
    <text evidence="7">The sequence shown here is derived from an EMBL/GenBank/DDBJ whole genome shotgun (WGS) entry which is preliminary data.</text>
</comment>
<dbReference type="EMBL" id="FTOB01000002">
    <property type="protein sequence ID" value="SIS54552.1"/>
    <property type="molecule type" value="Genomic_DNA"/>
</dbReference>
<evidence type="ECO:0000313" key="8">
    <source>
        <dbReference type="Proteomes" id="UP000185728"/>
    </source>
</evidence>